<dbReference type="EMBL" id="JAJSOF020000027">
    <property type="protein sequence ID" value="KAJ4433200.1"/>
    <property type="molecule type" value="Genomic_DNA"/>
</dbReference>
<gene>
    <name evidence="1" type="ORF">ANN_15457</name>
</gene>
<dbReference type="InterPro" id="IPR052709">
    <property type="entry name" value="Transposase-MT_Hybrid"/>
</dbReference>
<proteinExistence type="predicted"/>
<keyword evidence="2" id="KW-1185">Reference proteome</keyword>
<protein>
    <submittedName>
        <fullName evidence="1">Uncharacterized protein</fullName>
    </submittedName>
</protein>
<evidence type="ECO:0000313" key="1">
    <source>
        <dbReference type="EMBL" id="KAJ4433200.1"/>
    </source>
</evidence>
<comment type="caution">
    <text evidence="1">The sequence shown here is derived from an EMBL/GenBank/DDBJ whole genome shotgun (WGS) entry which is preliminary data.</text>
</comment>
<dbReference type="InterPro" id="IPR036397">
    <property type="entry name" value="RNaseH_sf"/>
</dbReference>
<sequence length="142" mass="16262">MAADGDFHHLCKLMAPVRHRWSINDVIGGIRNTLMPSDCTPFSQTLKAQFLNLHTGQEITKLGQTVLPHPPHSSDLAPSDFHLFGGQKDERSDVTMMGRSGVQIWLKGRPAEWCRDRMQRLPSRWHKDIDFNGDYAKKNRQK</sequence>
<dbReference type="PANTHER" id="PTHR46060">
    <property type="entry name" value="MARINER MOS1 TRANSPOSASE-LIKE PROTEIN"/>
    <property type="match status" value="1"/>
</dbReference>
<name>A0ABQ8SIB9_PERAM</name>
<dbReference type="PANTHER" id="PTHR46060:SF3">
    <property type="entry name" value="PROTEIN GVQW3"/>
    <property type="match status" value="1"/>
</dbReference>
<dbReference type="Gene3D" id="3.30.420.10">
    <property type="entry name" value="Ribonuclease H-like superfamily/Ribonuclease H"/>
    <property type="match status" value="1"/>
</dbReference>
<reference evidence="1 2" key="1">
    <citation type="journal article" date="2022" name="Allergy">
        <title>Genome assembly and annotation of Periplaneta americana reveal a comprehensive cockroach allergen profile.</title>
        <authorList>
            <person name="Wang L."/>
            <person name="Xiong Q."/>
            <person name="Saelim N."/>
            <person name="Wang L."/>
            <person name="Nong W."/>
            <person name="Wan A.T."/>
            <person name="Shi M."/>
            <person name="Liu X."/>
            <person name="Cao Q."/>
            <person name="Hui J.H.L."/>
            <person name="Sookrung N."/>
            <person name="Leung T.F."/>
            <person name="Tungtrongchitr A."/>
            <person name="Tsui S.K.W."/>
        </authorList>
    </citation>
    <scope>NUCLEOTIDE SEQUENCE [LARGE SCALE GENOMIC DNA]</scope>
    <source>
        <strain evidence="1">PWHHKU_190912</strain>
    </source>
</reference>
<organism evidence="1 2">
    <name type="scientific">Periplaneta americana</name>
    <name type="common">American cockroach</name>
    <name type="synonym">Blatta americana</name>
    <dbReference type="NCBI Taxonomy" id="6978"/>
    <lineage>
        <taxon>Eukaryota</taxon>
        <taxon>Metazoa</taxon>
        <taxon>Ecdysozoa</taxon>
        <taxon>Arthropoda</taxon>
        <taxon>Hexapoda</taxon>
        <taxon>Insecta</taxon>
        <taxon>Pterygota</taxon>
        <taxon>Neoptera</taxon>
        <taxon>Polyneoptera</taxon>
        <taxon>Dictyoptera</taxon>
        <taxon>Blattodea</taxon>
        <taxon>Blattoidea</taxon>
        <taxon>Blattidae</taxon>
        <taxon>Blattinae</taxon>
        <taxon>Periplaneta</taxon>
    </lineage>
</organism>
<accession>A0ABQ8SIB9</accession>
<evidence type="ECO:0000313" key="2">
    <source>
        <dbReference type="Proteomes" id="UP001148838"/>
    </source>
</evidence>
<dbReference type="Proteomes" id="UP001148838">
    <property type="component" value="Unassembled WGS sequence"/>
</dbReference>